<organism evidence="3 4">
    <name type="scientific">Dunaliella salina</name>
    <name type="common">Green alga</name>
    <name type="synonym">Protococcus salinus</name>
    <dbReference type="NCBI Taxonomy" id="3046"/>
    <lineage>
        <taxon>Eukaryota</taxon>
        <taxon>Viridiplantae</taxon>
        <taxon>Chlorophyta</taxon>
        <taxon>core chlorophytes</taxon>
        <taxon>Chlorophyceae</taxon>
        <taxon>CS clade</taxon>
        <taxon>Chlamydomonadales</taxon>
        <taxon>Dunaliellaceae</taxon>
        <taxon>Dunaliella</taxon>
    </lineage>
</organism>
<accession>A0ABQ7G9E1</accession>
<dbReference type="Proteomes" id="UP000815325">
    <property type="component" value="Unassembled WGS sequence"/>
</dbReference>
<dbReference type="PANTHER" id="PTHR20932:SF8">
    <property type="entry name" value="LD22649P"/>
    <property type="match status" value="1"/>
</dbReference>
<dbReference type="SUPFAM" id="SSF54106">
    <property type="entry name" value="LysM domain"/>
    <property type="match status" value="1"/>
</dbReference>
<evidence type="ECO:0000313" key="4">
    <source>
        <dbReference type="Proteomes" id="UP000815325"/>
    </source>
</evidence>
<dbReference type="Gene3D" id="3.10.350.10">
    <property type="entry name" value="LysM domain"/>
    <property type="match status" value="1"/>
</dbReference>
<keyword evidence="4" id="KW-1185">Reference proteome</keyword>
<reference evidence="3" key="1">
    <citation type="submission" date="2017-08" db="EMBL/GenBank/DDBJ databases">
        <authorList>
            <person name="Polle J.E."/>
            <person name="Barry K."/>
            <person name="Cushman J."/>
            <person name="Schmutz J."/>
            <person name="Tran D."/>
            <person name="Hathwaick L.T."/>
            <person name="Yim W.C."/>
            <person name="Jenkins J."/>
            <person name="Mckie-Krisberg Z.M."/>
            <person name="Prochnik S."/>
            <person name="Lindquist E."/>
            <person name="Dockter R.B."/>
            <person name="Adam C."/>
            <person name="Molina H."/>
            <person name="Bunkerborg J."/>
            <person name="Jin E."/>
            <person name="Buchheim M."/>
            <person name="Magnuson J."/>
        </authorList>
    </citation>
    <scope>NUCLEOTIDE SEQUENCE</scope>
    <source>
        <strain evidence="3">CCAP 19/18</strain>
    </source>
</reference>
<dbReference type="CDD" id="cd00118">
    <property type="entry name" value="LysM"/>
    <property type="match status" value="1"/>
</dbReference>
<name>A0ABQ7G9E1_DUNSA</name>
<sequence>MKLLGNEVACESRPQELEELEKRGHQEDSRAIDSQERKHEENKKPEGEKAPSFIHHKVSSKDTLAGIAIKYNASVADIKRFNGLLSDTALYARDILLVPTKLYPVGEELQVIFAQVASGFGRDPILNADAHLNPASSAVNRVARTLHLEDASPLSLQGESSWCCECGGDAGDCERSGCPRPSSSRQSHFEPGEVELMERSPDGTMFLLPSTSVCAAAVGA</sequence>
<dbReference type="Pfam" id="PF01476">
    <property type="entry name" value="LysM"/>
    <property type="match status" value="1"/>
</dbReference>
<dbReference type="PANTHER" id="PTHR20932">
    <property type="entry name" value="LYSM AND PUTATIVE PEPTIDOGLYCAN-BINDING DOMAIN-CONTAINING PROTEIN"/>
    <property type="match status" value="1"/>
</dbReference>
<dbReference type="InterPro" id="IPR036779">
    <property type="entry name" value="LysM_dom_sf"/>
</dbReference>
<dbReference type="PROSITE" id="PS51782">
    <property type="entry name" value="LYSM"/>
    <property type="match status" value="1"/>
</dbReference>
<feature type="domain" description="LysM" evidence="2">
    <location>
        <begin position="54"/>
        <end position="98"/>
    </location>
</feature>
<evidence type="ECO:0000259" key="2">
    <source>
        <dbReference type="PROSITE" id="PS51782"/>
    </source>
</evidence>
<gene>
    <name evidence="3" type="ORF">DUNSADRAFT_13428</name>
</gene>
<feature type="compositionally biased region" description="Basic and acidic residues" evidence="1">
    <location>
        <begin position="13"/>
        <end position="49"/>
    </location>
</feature>
<dbReference type="InterPro" id="IPR045030">
    <property type="entry name" value="LYSM1-4"/>
</dbReference>
<dbReference type="InterPro" id="IPR018392">
    <property type="entry name" value="LysM"/>
</dbReference>
<evidence type="ECO:0000256" key="1">
    <source>
        <dbReference type="SAM" id="MobiDB-lite"/>
    </source>
</evidence>
<evidence type="ECO:0000313" key="3">
    <source>
        <dbReference type="EMBL" id="KAF5831219.1"/>
    </source>
</evidence>
<comment type="caution">
    <text evidence="3">The sequence shown here is derived from an EMBL/GenBank/DDBJ whole genome shotgun (WGS) entry which is preliminary data.</text>
</comment>
<dbReference type="SMART" id="SM00257">
    <property type="entry name" value="LysM"/>
    <property type="match status" value="1"/>
</dbReference>
<proteinExistence type="predicted"/>
<feature type="region of interest" description="Disordered" evidence="1">
    <location>
        <begin position="1"/>
        <end position="55"/>
    </location>
</feature>
<protein>
    <recommendedName>
        <fullName evidence="2">LysM domain-containing protein</fullName>
    </recommendedName>
</protein>
<dbReference type="EMBL" id="MU069965">
    <property type="protein sequence ID" value="KAF5831219.1"/>
    <property type="molecule type" value="Genomic_DNA"/>
</dbReference>